<feature type="binding site" evidence="9">
    <location>
        <position position="41"/>
    </location>
    <ligand>
        <name>ATP</name>
        <dbReference type="ChEBI" id="CHEBI:30616"/>
    </ligand>
</feature>
<dbReference type="SMART" id="SM00740">
    <property type="entry name" value="PASTA"/>
    <property type="match status" value="3"/>
</dbReference>
<reference evidence="15" key="1">
    <citation type="submission" date="2020-10" db="EMBL/GenBank/DDBJ databases">
        <authorList>
            <person name="Gilroy R."/>
        </authorList>
    </citation>
    <scope>NUCLEOTIDE SEQUENCE</scope>
    <source>
        <strain evidence="15">ChiBcec6-7307</strain>
    </source>
</reference>
<dbReference type="CDD" id="cd06577">
    <property type="entry name" value="PASTA_pknB"/>
    <property type="match status" value="3"/>
</dbReference>
<evidence type="ECO:0000256" key="1">
    <source>
        <dbReference type="ARBA" id="ARBA00012513"/>
    </source>
</evidence>
<dbReference type="Gene3D" id="3.30.10.20">
    <property type="match status" value="3"/>
</dbReference>
<dbReference type="PROSITE" id="PS50011">
    <property type="entry name" value="PROTEIN_KINASE_DOM"/>
    <property type="match status" value="1"/>
</dbReference>
<dbReference type="InterPro" id="IPR017441">
    <property type="entry name" value="Protein_kinase_ATP_BS"/>
</dbReference>
<dbReference type="Proteomes" id="UP000886889">
    <property type="component" value="Unassembled WGS sequence"/>
</dbReference>
<evidence type="ECO:0000313" key="16">
    <source>
        <dbReference type="Proteomes" id="UP000886889"/>
    </source>
</evidence>
<dbReference type="FunFam" id="1.10.510.10:FF:000021">
    <property type="entry name" value="Serine/threonine protein kinase"/>
    <property type="match status" value="1"/>
</dbReference>
<feature type="domain" description="PASTA" evidence="13">
    <location>
        <begin position="463"/>
        <end position="540"/>
    </location>
</feature>
<protein>
    <recommendedName>
        <fullName evidence="1">non-specific serine/threonine protein kinase</fullName>
        <ecNumber evidence="1">2.7.11.1</ecNumber>
    </recommendedName>
</protein>
<dbReference type="PANTHER" id="PTHR43289">
    <property type="entry name" value="MITOGEN-ACTIVATED PROTEIN KINASE KINASE KINASE 20-RELATED"/>
    <property type="match status" value="1"/>
</dbReference>
<evidence type="ECO:0000256" key="8">
    <source>
        <dbReference type="ARBA" id="ARBA00048679"/>
    </source>
</evidence>
<keyword evidence="6 9" id="KW-0067">ATP-binding</keyword>
<keyword evidence="3" id="KW-0808">Transferase</keyword>
<feature type="transmembrane region" description="Helical" evidence="11">
    <location>
        <begin position="415"/>
        <end position="439"/>
    </location>
</feature>
<feature type="region of interest" description="Disordered" evidence="10">
    <location>
        <begin position="446"/>
        <end position="465"/>
    </location>
</feature>
<dbReference type="EMBL" id="DVOS01000065">
    <property type="protein sequence ID" value="HIV23890.1"/>
    <property type="molecule type" value="Genomic_DNA"/>
</dbReference>
<evidence type="ECO:0000256" key="7">
    <source>
        <dbReference type="ARBA" id="ARBA00047899"/>
    </source>
</evidence>
<dbReference type="SMART" id="SM00220">
    <property type="entry name" value="S_TKc"/>
    <property type="match status" value="1"/>
</dbReference>
<dbReference type="NCBIfam" id="NF033483">
    <property type="entry name" value="PknB_PASTA_kin"/>
    <property type="match status" value="1"/>
</dbReference>
<evidence type="ECO:0000256" key="9">
    <source>
        <dbReference type="PROSITE-ProRule" id="PRU10141"/>
    </source>
</evidence>
<sequence length="779" mass="84120">MLKTGTFLQNRYEILNRIGSGGMADVYKAKDHKLNRFVAVKVLKPEFKDDKVFLSKFRVEAQAAAGLAHANIVNVYDVGEENGVNFIVMELVEGITLKAYINKKGKLTVREATSIALQVAAGLEAAHNNGIIHRDVKPQNIIISMDGKAKVADFGIARAASANTINSSVMGSVHYSAPEQTRGGYSDAKSDIYSMGITMYEMLTGRVPFNGDSTVAVALKHLQEEMVPPSKLVPEIPRSTEQIILKCTQKSPDRRYSNMTELIRDLKESLVNPEGDFVEIPRLDKSAHTVMLSREEVSRIKNSSLPSYNETLNTGAADSFSDPGNVTGDHRSFPYSGNYYQNSGYQDLRYRQGNSHGGEYRERMNDPAGDLPEEPEESYDYEEEFRPRKKYRGGSVRQSEEDDGMSTGTEKVITVVSILAAVIVGCVVLAMIANALGLFDFGSSGGDGQENAQTEAVTSVSPEADTAVVPDLRGKTEAEAQQLLRERSLGYRYEGESASSEYPKGQVISQSVEANTQVAVNTTVGYTLSAGSTDVLTVPPLANVSQQDAEKALTGMGLLVSVDNTRYSDTVQAGYVITTNPGSGSSVKAGDTVTIYVSQGQDNSLVQVVDVRDRNASDATTILTNLGLVVYIKEVESAEVPQGLVISQDIEGGTSVETGTAVTLTVSTGSSQPDIIIEGGTSDVTQQDTSSGASQEFWSTNDSLDAPDEYNGQPVRIVLEQNGNQTTLYEGYVTFPYSLSGVQGQPGVTTGSAYVYLLDPQTLEVASTYQYDGIQFSQM</sequence>
<dbReference type="CDD" id="cd14014">
    <property type="entry name" value="STKc_PknB_like"/>
    <property type="match status" value="1"/>
</dbReference>
<gene>
    <name evidence="15" type="primary">pknB</name>
    <name evidence="15" type="ORF">IAC80_08145</name>
</gene>
<feature type="domain" description="PASTA" evidence="13">
    <location>
        <begin position="602"/>
        <end position="668"/>
    </location>
</feature>
<evidence type="ECO:0000259" key="14">
    <source>
        <dbReference type="PROSITE" id="PS51841"/>
    </source>
</evidence>
<dbReference type="PANTHER" id="PTHR43289:SF34">
    <property type="entry name" value="SERINE_THREONINE-PROTEIN KINASE YBDM-RELATED"/>
    <property type="match status" value="1"/>
</dbReference>
<dbReference type="InterPro" id="IPR001322">
    <property type="entry name" value="Lamin_tail_dom"/>
</dbReference>
<proteinExistence type="predicted"/>
<evidence type="ECO:0000313" key="15">
    <source>
        <dbReference type="EMBL" id="HIV23890.1"/>
    </source>
</evidence>
<dbReference type="PROSITE" id="PS00108">
    <property type="entry name" value="PROTEIN_KINASE_ST"/>
    <property type="match status" value="1"/>
</dbReference>
<evidence type="ECO:0000256" key="6">
    <source>
        <dbReference type="ARBA" id="ARBA00022840"/>
    </source>
</evidence>
<evidence type="ECO:0000256" key="4">
    <source>
        <dbReference type="ARBA" id="ARBA00022741"/>
    </source>
</evidence>
<evidence type="ECO:0000256" key="10">
    <source>
        <dbReference type="SAM" id="MobiDB-lite"/>
    </source>
</evidence>
<dbReference type="GO" id="GO:0004674">
    <property type="term" value="F:protein serine/threonine kinase activity"/>
    <property type="evidence" value="ECO:0007669"/>
    <property type="project" value="UniProtKB-KW"/>
</dbReference>
<dbReference type="GO" id="GO:0005524">
    <property type="term" value="F:ATP binding"/>
    <property type="evidence" value="ECO:0007669"/>
    <property type="project" value="UniProtKB-UniRule"/>
</dbReference>
<evidence type="ECO:0000256" key="3">
    <source>
        <dbReference type="ARBA" id="ARBA00022679"/>
    </source>
</evidence>
<dbReference type="PROSITE" id="PS51841">
    <property type="entry name" value="LTD"/>
    <property type="match status" value="1"/>
</dbReference>
<comment type="caution">
    <text evidence="15">The sequence shown here is derived from an EMBL/GenBank/DDBJ whole genome shotgun (WGS) entry which is preliminary data.</text>
</comment>
<feature type="region of interest" description="Disordered" evidence="10">
    <location>
        <begin position="314"/>
        <end position="335"/>
    </location>
</feature>
<dbReference type="SUPFAM" id="SSF56112">
    <property type="entry name" value="Protein kinase-like (PK-like)"/>
    <property type="match status" value="1"/>
</dbReference>
<dbReference type="PROSITE" id="PS00107">
    <property type="entry name" value="PROTEIN_KINASE_ATP"/>
    <property type="match status" value="1"/>
</dbReference>
<evidence type="ECO:0000256" key="11">
    <source>
        <dbReference type="SAM" id="Phobius"/>
    </source>
</evidence>
<comment type="catalytic activity">
    <reaction evidence="7">
        <text>L-threonyl-[protein] + ATP = O-phospho-L-threonyl-[protein] + ADP + H(+)</text>
        <dbReference type="Rhea" id="RHEA:46608"/>
        <dbReference type="Rhea" id="RHEA-COMP:11060"/>
        <dbReference type="Rhea" id="RHEA-COMP:11605"/>
        <dbReference type="ChEBI" id="CHEBI:15378"/>
        <dbReference type="ChEBI" id="CHEBI:30013"/>
        <dbReference type="ChEBI" id="CHEBI:30616"/>
        <dbReference type="ChEBI" id="CHEBI:61977"/>
        <dbReference type="ChEBI" id="CHEBI:456216"/>
        <dbReference type="EC" id="2.7.11.1"/>
    </reaction>
</comment>
<keyword evidence="11" id="KW-0472">Membrane</keyword>
<organism evidence="15 16">
    <name type="scientific">Candidatus Merdiplasma excrementigallinarum</name>
    <dbReference type="NCBI Taxonomy" id="2840864"/>
    <lineage>
        <taxon>Bacteria</taxon>
        <taxon>Bacillati</taxon>
        <taxon>Bacillota</taxon>
        <taxon>Clostridia</taxon>
        <taxon>Lachnospirales</taxon>
        <taxon>Lachnospiraceae</taxon>
        <taxon>Lachnospiraceae incertae sedis</taxon>
        <taxon>Candidatus Merdiplasma</taxon>
    </lineage>
</organism>
<feature type="region of interest" description="Disordered" evidence="10">
    <location>
        <begin position="350"/>
        <end position="406"/>
    </location>
</feature>
<feature type="domain" description="LTD" evidence="14">
    <location>
        <begin position="495"/>
        <end position="655"/>
    </location>
</feature>
<reference evidence="15" key="2">
    <citation type="journal article" date="2021" name="PeerJ">
        <title>Extensive microbial diversity within the chicken gut microbiome revealed by metagenomics and culture.</title>
        <authorList>
            <person name="Gilroy R."/>
            <person name="Ravi A."/>
            <person name="Getino M."/>
            <person name="Pursley I."/>
            <person name="Horton D.L."/>
            <person name="Alikhan N.F."/>
            <person name="Baker D."/>
            <person name="Gharbi K."/>
            <person name="Hall N."/>
            <person name="Watson M."/>
            <person name="Adriaenssens E.M."/>
            <person name="Foster-Nyarko E."/>
            <person name="Jarju S."/>
            <person name="Secka A."/>
            <person name="Antonio M."/>
            <person name="Oren A."/>
            <person name="Chaudhuri R.R."/>
            <person name="La Ragione R."/>
            <person name="Hildebrand F."/>
            <person name="Pallen M.J."/>
        </authorList>
    </citation>
    <scope>NUCLEOTIDE SEQUENCE</scope>
    <source>
        <strain evidence="15">ChiBcec6-7307</strain>
    </source>
</reference>
<keyword evidence="2" id="KW-0723">Serine/threonine-protein kinase</keyword>
<accession>A0A9D1T904</accession>
<feature type="compositionally biased region" description="Polar residues" evidence="10">
    <location>
        <begin position="450"/>
        <end position="461"/>
    </location>
</feature>
<dbReference type="InterPro" id="IPR000719">
    <property type="entry name" value="Prot_kinase_dom"/>
</dbReference>
<keyword evidence="11" id="KW-0812">Transmembrane</keyword>
<name>A0A9D1T904_9FIRM</name>
<keyword evidence="11" id="KW-1133">Transmembrane helix</keyword>
<keyword evidence="4 9" id="KW-0547">Nucleotide-binding</keyword>
<keyword evidence="5 15" id="KW-0418">Kinase</keyword>
<comment type="catalytic activity">
    <reaction evidence="8">
        <text>L-seryl-[protein] + ATP = O-phospho-L-seryl-[protein] + ADP + H(+)</text>
        <dbReference type="Rhea" id="RHEA:17989"/>
        <dbReference type="Rhea" id="RHEA-COMP:9863"/>
        <dbReference type="Rhea" id="RHEA-COMP:11604"/>
        <dbReference type="ChEBI" id="CHEBI:15378"/>
        <dbReference type="ChEBI" id="CHEBI:29999"/>
        <dbReference type="ChEBI" id="CHEBI:30616"/>
        <dbReference type="ChEBI" id="CHEBI:83421"/>
        <dbReference type="ChEBI" id="CHEBI:456216"/>
        <dbReference type="EC" id="2.7.11.1"/>
    </reaction>
</comment>
<dbReference type="InterPro" id="IPR011009">
    <property type="entry name" value="Kinase-like_dom_sf"/>
</dbReference>
<dbReference type="FunFam" id="3.30.200.20:FF:000035">
    <property type="entry name" value="Serine/threonine protein kinase Stk1"/>
    <property type="match status" value="1"/>
</dbReference>
<dbReference type="Pfam" id="PF03793">
    <property type="entry name" value="PASTA"/>
    <property type="match status" value="3"/>
</dbReference>
<dbReference type="Gene3D" id="1.10.510.10">
    <property type="entry name" value="Transferase(Phosphotransferase) domain 1"/>
    <property type="match status" value="1"/>
</dbReference>
<dbReference type="Pfam" id="PF00069">
    <property type="entry name" value="Pkinase"/>
    <property type="match status" value="1"/>
</dbReference>
<feature type="domain" description="Protein kinase" evidence="12">
    <location>
        <begin position="12"/>
        <end position="271"/>
    </location>
</feature>
<evidence type="ECO:0000259" key="13">
    <source>
        <dbReference type="PROSITE" id="PS51178"/>
    </source>
</evidence>
<dbReference type="EC" id="2.7.11.1" evidence="1"/>
<dbReference type="SUPFAM" id="SSF54184">
    <property type="entry name" value="Penicillin-binding protein 2x (pbp-2x), c-terminal domain"/>
    <property type="match status" value="1"/>
</dbReference>
<dbReference type="Gene3D" id="3.30.200.20">
    <property type="entry name" value="Phosphorylase Kinase, domain 1"/>
    <property type="match status" value="1"/>
</dbReference>
<dbReference type="InterPro" id="IPR005543">
    <property type="entry name" value="PASTA_dom"/>
</dbReference>
<dbReference type="AlphaFoldDB" id="A0A9D1T904"/>
<evidence type="ECO:0000256" key="5">
    <source>
        <dbReference type="ARBA" id="ARBA00022777"/>
    </source>
</evidence>
<evidence type="ECO:0000259" key="12">
    <source>
        <dbReference type="PROSITE" id="PS50011"/>
    </source>
</evidence>
<dbReference type="PROSITE" id="PS51178">
    <property type="entry name" value="PASTA"/>
    <property type="match status" value="2"/>
</dbReference>
<evidence type="ECO:0000256" key="2">
    <source>
        <dbReference type="ARBA" id="ARBA00022527"/>
    </source>
</evidence>
<dbReference type="InterPro" id="IPR008271">
    <property type="entry name" value="Ser/Thr_kinase_AS"/>
</dbReference>
<feature type="compositionally biased region" description="Acidic residues" evidence="10">
    <location>
        <begin position="371"/>
        <end position="383"/>
    </location>
</feature>